<keyword evidence="2" id="KW-1133">Transmembrane helix</keyword>
<dbReference type="OrthoDB" id="1724660at2"/>
<name>A0A151AVH6_9FIRM</name>
<evidence type="ECO:0000256" key="2">
    <source>
        <dbReference type="SAM" id="Phobius"/>
    </source>
</evidence>
<organism evidence="3 4">
    <name type="scientific">Moorella mulderi DSM 14980</name>
    <dbReference type="NCBI Taxonomy" id="1122241"/>
    <lineage>
        <taxon>Bacteria</taxon>
        <taxon>Bacillati</taxon>
        <taxon>Bacillota</taxon>
        <taxon>Clostridia</taxon>
        <taxon>Neomoorellales</taxon>
        <taxon>Neomoorellaceae</taxon>
        <taxon>Neomoorella</taxon>
    </lineage>
</organism>
<dbReference type="RefSeq" id="WP_062285005.1">
    <property type="nucleotide sequence ID" value="NZ_LTBC01000010.1"/>
</dbReference>
<keyword evidence="2" id="KW-0812">Transmembrane</keyword>
<dbReference type="EMBL" id="LTBC01000010">
    <property type="protein sequence ID" value="KYH31563.1"/>
    <property type="molecule type" value="Genomic_DNA"/>
</dbReference>
<evidence type="ECO:0000256" key="1">
    <source>
        <dbReference type="SAM" id="MobiDB-lite"/>
    </source>
</evidence>
<evidence type="ECO:0000313" key="4">
    <source>
        <dbReference type="Proteomes" id="UP000075670"/>
    </source>
</evidence>
<feature type="region of interest" description="Disordered" evidence="1">
    <location>
        <begin position="76"/>
        <end position="101"/>
    </location>
</feature>
<feature type="transmembrane region" description="Helical" evidence="2">
    <location>
        <begin position="12"/>
        <end position="34"/>
    </location>
</feature>
<reference evidence="3 4" key="1">
    <citation type="submission" date="2016-02" db="EMBL/GenBank/DDBJ databases">
        <title>Genome sequence of Moorella mulderi DSM 14980.</title>
        <authorList>
            <person name="Poehlein A."/>
            <person name="Daniel R."/>
        </authorList>
    </citation>
    <scope>NUCLEOTIDE SEQUENCE [LARGE SCALE GENOMIC DNA]</scope>
    <source>
        <strain evidence="3 4">DSM 14980</strain>
    </source>
</reference>
<sequence>MRDQKGITTLEMLLMAPFVLYFTLAGVMLVHLYVTKTVTASAAREAARTLAVYHDGGLARDKAKEVIANTLPVSKNSGQSAAVMNGPPPPESGASQIGISSAPTPAKNYPGPFDPAVDVKLYDDGTYCTAIVNYHAENFCPGLPVLINPGASFWSKWIDISVRAVFKREQI</sequence>
<protein>
    <recommendedName>
        <fullName evidence="5">TadE-like protein</fullName>
    </recommendedName>
</protein>
<accession>A0A151AVH6</accession>
<evidence type="ECO:0008006" key="5">
    <source>
        <dbReference type="Google" id="ProtNLM"/>
    </source>
</evidence>
<keyword evidence="2" id="KW-0472">Membrane</keyword>
<dbReference type="Proteomes" id="UP000075670">
    <property type="component" value="Unassembled WGS sequence"/>
</dbReference>
<dbReference type="AlphaFoldDB" id="A0A151AVH6"/>
<dbReference type="PATRIC" id="fig|1122241.3.peg.2450"/>
<gene>
    <name evidence="3" type="ORF">MOMUL_23030</name>
</gene>
<proteinExistence type="predicted"/>
<keyword evidence="4" id="KW-1185">Reference proteome</keyword>
<evidence type="ECO:0000313" key="3">
    <source>
        <dbReference type="EMBL" id="KYH31563.1"/>
    </source>
</evidence>
<comment type="caution">
    <text evidence="3">The sequence shown here is derived from an EMBL/GenBank/DDBJ whole genome shotgun (WGS) entry which is preliminary data.</text>
</comment>